<keyword evidence="2" id="KW-1185">Reference proteome</keyword>
<dbReference type="AlphaFoldDB" id="A0A371D0D7"/>
<reference evidence="1 2" key="1">
    <citation type="journal article" date="2018" name="Biotechnol. Biofuels">
        <title>Integrative visual omics of the white-rot fungus Polyporus brumalis exposes the biotechnological potential of its oxidative enzymes for delignifying raw plant biomass.</title>
        <authorList>
            <person name="Miyauchi S."/>
            <person name="Rancon A."/>
            <person name="Drula E."/>
            <person name="Hage H."/>
            <person name="Chaduli D."/>
            <person name="Favel A."/>
            <person name="Grisel S."/>
            <person name="Henrissat B."/>
            <person name="Herpoel-Gimbert I."/>
            <person name="Ruiz-Duenas F.J."/>
            <person name="Chevret D."/>
            <person name="Hainaut M."/>
            <person name="Lin J."/>
            <person name="Wang M."/>
            <person name="Pangilinan J."/>
            <person name="Lipzen A."/>
            <person name="Lesage-Meessen L."/>
            <person name="Navarro D."/>
            <person name="Riley R."/>
            <person name="Grigoriev I.V."/>
            <person name="Zhou S."/>
            <person name="Raouche S."/>
            <person name="Rosso M.N."/>
        </authorList>
    </citation>
    <scope>NUCLEOTIDE SEQUENCE [LARGE SCALE GENOMIC DNA]</scope>
    <source>
        <strain evidence="1 2">BRFM 1820</strain>
    </source>
</reference>
<organism evidence="1 2">
    <name type="scientific">Lentinus brumalis</name>
    <dbReference type="NCBI Taxonomy" id="2498619"/>
    <lineage>
        <taxon>Eukaryota</taxon>
        <taxon>Fungi</taxon>
        <taxon>Dikarya</taxon>
        <taxon>Basidiomycota</taxon>
        <taxon>Agaricomycotina</taxon>
        <taxon>Agaricomycetes</taxon>
        <taxon>Polyporales</taxon>
        <taxon>Polyporaceae</taxon>
        <taxon>Lentinus</taxon>
    </lineage>
</organism>
<name>A0A371D0D7_9APHY</name>
<proteinExistence type="predicted"/>
<dbReference type="Proteomes" id="UP000256964">
    <property type="component" value="Unassembled WGS sequence"/>
</dbReference>
<accession>A0A371D0D7</accession>
<gene>
    <name evidence="1" type="ORF">OH76DRAFT_904508</name>
</gene>
<dbReference type="EMBL" id="KZ857431">
    <property type="protein sequence ID" value="RDX46010.1"/>
    <property type="molecule type" value="Genomic_DNA"/>
</dbReference>
<sequence>MLCILRGSPRRLSATRGAAGVFSANGGSLSTNENEVSRDWSFCGTWSTCRAEWSNEELLRHRSGMRFSGKVSTARCSIFSASISVLNHIPMFVGTRMAPVHSSFRLGQVSLRVHMLANAQPTLRRWTLPVSGSRAGGPCNATITVCSMCGEHGHTYRGIGLASISGGWLVLSGVLHARSSDAKFEVVRR</sequence>
<protein>
    <submittedName>
        <fullName evidence="1">Uncharacterized protein</fullName>
    </submittedName>
</protein>
<evidence type="ECO:0000313" key="1">
    <source>
        <dbReference type="EMBL" id="RDX46010.1"/>
    </source>
</evidence>
<evidence type="ECO:0000313" key="2">
    <source>
        <dbReference type="Proteomes" id="UP000256964"/>
    </source>
</evidence>